<dbReference type="Proteomes" id="UP000824055">
    <property type="component" value="Unassembled WGS sequence"/>
</dbReference>
<dbReference type="EMBL" id="DXBE01000062">
    <property type="protein sequence ID" value="HIZ69884.1"/>
    <property type="molecule type" value="Genomic_DNA"/>
</dbReference>
<evidence type="ECO:0000313" key="12">
    <source>
        <dbReference type="Proteomes" id="UP000824055"/>
    </source>
</evidence>
<proteinExistence type="predicted"/>
<keyword evidence="6 10" id="KW-1133">Transmembrane helix</keyword>
<accession>A0A9D2FYS2</accession>
<dbReference type="PANTHER" id="PTHR43298">
    <property type="entry name" value="MULTIDRUG RESISTANCE PROTEIN NORM-RELATED"/>
    <property type="match status" value="1"/>
</dbReference>
<gene>
    <name evidence="11" type="ORF">H9966_08410</name>
</gene>
<feature type="transmembrane region" description="Helical" evidence="10">
    <location>
        <begin position="315"/>
        <end position="337"/>
    </location>
</feature>
<organism evidence="11 12">
    <name type="scientific">Candidatus Prevotella avicola</name>
    <dbReference type="NCBI Taxonomy" id="2838738"/>
    <lineage>
        <taxon>Bacteria</taxon>
        <taxon>Pseudomonadati</taxon>
        <taxon>Bacteroidota</taxon>
        <taxon>Bacteroidia</taxon>
        <taxon>Bacteroidales</taxon>
        <taxon>Prevotellaceae</taxon>
        <taxon>Prevotella</taxon>
    </lineage>
</organism>
<evidence type="ECO:0000256" key="5">
    <source>
        <dbReference type="ARBA" id="ARBA00022692"/>
    </source>
</evidence>
<evidence type="ECO:0000256" key="3">
    <source>
        <dbReference type="ARBA" id="ARBA00022449"/>
    </source>
</evidence>
<comment type="subcellular location">
    <subcellularLocation>
        <location evidence="1">Cell membrane</location>
        <topology evidence="1">Multi-pass membrane protein</topology>
    </subcellularLocation>
</comment>
<keyword evidence="3" id="KW-0050">Antiport</keyword>
<feature type="transmembrane region" description="Helical" evidence="10">
    <location>
        <begin position="161"/>
        <end position="185"/>
    </location>
</feature>
<dbReference type="InterPro" id="IPR048279">
    <property type="entry name" value="MdtK-like"/>
</dbReference>
<feature type="transmembrane region" description="Helical" evidence="10">
    <location>
        <begin position="56"/>
        <end position="75"/>
    </location>
</feature>
<evidence type="ECO:0000256" key="2">
    <source>
        <dbReference type="ARBA" id="ARBA00022448"/>
    </source>
</evidence>
<dbReference type="InterPro" id="IPR050222">
    <property type="entry name" value="MATE_MdtK"/>
</dbReference>
<keyword evidence="2" id="KW-0813">Transport</keyword>
<dbReference type="GO" id="GO:0042910">
    <property type="term" value="F:xenobiotic transmembrane transporter activity"/>
    <property type="evidence" value="ECO:0007669"/>
    <property type="project" value="InterPro"/>
</dbReference>
<dbReference type="PANTHER" id="PTHR43298:SF2">
    <property type="entry name" value="FMN_FAD EXPORTER YEEO-RELATED"/>
    <property type="match status" value="1"/>
</dbReference>
<evidence type="ECO:0000256" key="9">
    <source>
        <dbReference type="ARBA" id="ARBA00031636"/>
    </source>
</evidence>
<dbReference type="Pfam" id="PF01554">
    <property type="entry name" value="MatE"/>
    <property type="match status" value="2"/>
</dbReference>
<evidence type="ECO:0000256" key="10">
    <source>
        <dbReference type="SAM" id="Phobius"/>
    </source>
</evidence>
<feature type="transmembrane region" description="Helical" evidence="10">
    <location>
        <begin position="389"/>
        <end position="412"/>
    </location>
</feature>
<dbReference type="GO" id="GO:0005886">
    <property type="term" value="C:plasma membrane"/>
    <property type="evidence" value="ECO:0007669"/>
    <property type="project" value="UniProtKB-SubCell"/>
</dbReference>
<evidence type="ECO:0000256" key="8">
    <source>
        <dbReference type="ARBA" id="ARBA00023136"/>
    </source>
</evidence>
<feature type="transmembrane region" description="Helical" evidence="10">
    <location>
        <begin position="128"/>
        <end position="149"/>
    </location>
</feature>
<evidence type="ECO:0000256" key="7">
    <source>
        <dbReference type="ARBA" id="ARBA00023065"/>
    </source>
</evidence>
<evidence type="ECO:0000313" key="11">
    <source>
        <dbReference type="EMBL" id="HIZ69884.1"/>
    </source>
</evidence>
<comment type="caution">
    <text evidence="11">The sequence shown here is derived from an EMBL/GenBank/DDBJ whole genome shotgun (WGS) entry which is preliminary data.</text>
</comment>
<evidence type="ECO:0000256" key="1">
    <source>
        <dbReference type="ARBA" id="ARBA00004651"/>
    </source>
</evidence>
<keyword evidence="4" id="KW-1003">Cell membrane</keyword>
<reference evidence="11" key="2">
    <citation type="submission" date="2021-04" db="EMBL/GenBank/DDBJ databases">
        <authorList>
            <person name="Gilroy R."/>
        </authorList>
    </citation>
    <scope>NUCLEOTIDE SEQUENCE</scope>
    <source>
        <strain evidence="11">ChiHecec3B27-8219</strain>
    </source>
</reference>
<keyword evidence="8 10" id="KW-0472">Membrane</keyword>
<keyword evidence="7" id="KW-0406">Ion transport</keyword>
<feature type="transmembrane region" description="Helical" evidence="10">
    <location>
        <begin position="95"/>
        <end position="116"/>
    </location>
</feature>
<name>A0A9D2FYS2_9BACT</name>
<dbReference type="AlphaFoldDB" id="A0A9D2FYS2"/>
<reference evidence="11" key="1">
    <citation type="journal article" date="2021" name="PeerJ">
        <title>Extensive microbial diversity within the chicken gut microbiome revealed by metagenomics and culture.</title>
        <authorList>
            <person name="Gilroy R."/>
            <person name="Ravi A."/>
            <person name="Getino M."/>
            <person name="Pursley I."/>
            <person name="Horton D.L."/>
            <person name="Alikhan N.F."/>
            <person name="Baker D."/>
            <person name="Gharbi K."/>
            <person name="Hall N."/>
            <person name="Watson M."/>
            <person name="Adriaenssens E.M."/>
            <person name="Foster-Nyarko E."/>
            <person name="Jarju S."/>
            <person name="Secka A."/>
            <person name="Antonio M."/>
            <person name="Oren A."/>
            <person name="Chaudhuri R.R."/>
            <person name="La Ragione R."/>
            <person name="Hildebrand F."/>
            <person name="Pallen M.J."/>
        </authorList>
    </citation>
    <scope>NUCLEOTIDE SEQUENCE</scope>
    <source>
        <strain evidence="11">ChiHecec3B27-8219</strain>
    </source>
</reference>
<protein>
    <recommendedName>
        <fullName evidence="9">Multidrug-efflux transporter</fullName>
    </recommendedName>
</protein>
<dbReference type="PIRSF" id="PIRSF006603">
    <property type="entry name" value="DinF"/>
    <property type="match status" value="1"/>
</dbReference>
<sequence>MISLAKHYPHYRALLSLGLPIVVGQVGNIVLGFADTLMVGHHSMQELAAASFVNNMFMLFVVFSVGFANGVTPIVGRHHGRGEVSLIAPALRDGLLANTVFALFLLSLLTVFYFSLDYMGQPEELLPMMRPYLLVNILSMPFICWANTFRQFFDALGQTKVSMCVLLGGNVLNIFGNYLLIYGAWGFPELGLLGAGLSTVFSRVLMALAFFLVFLCARRYKVYSRGFFSGGMTRAGFAHFNAVSWPSGLQLVMESAAFSLAALLVGWLGTTALAAHQVMITVSQLFYMVYTGLASAVAIRVSHFHGQHDQASVRLSASSGFQLIVVVACVVALPVFLLRNTVSYWFTDSAEVCHLVSQTIILLILQQLGDGMQCTYANALRGLGCVKPLVRIAFVSYFVLSLPLSWLFGIYLGFGLRGVWLGFPVSLIFAGIAFFTAFNRQMRLEDASALPSQGIERCRDGK</sequence>
<dbReference type="InterPro" id="IPR002528">
    <property type="entry name" value="MATE_fam"/>
</dbReference>
<feature type="transmembrane region" description="Helical" evidence="10">
    <location>
        <begin position="285"/>
        <end position="303"/>
    </location>
</feature>
<dbReference type="GO" id="GO:0006811">
    <property type="term" value="P:monoatomic ion transport"/>
    <property type="evidence" value="ECO:0007669"/>
    <property type="project" value="UniProtKB-KW"/>
</dbReference>
<dbReference type="GO" id="GO:0015297">
    <property type="term" value="F:antiporter activity"/>
    <property type="evidence" value="ECO:0007669"/>
    <property type="project" value="UniProtKB-KW"/>
</dbReference>
<feature type="transmembrane region" description="Helical" evidence="10">
    <location>
        <begin position="256"/>
        <end position="279"/>
    </location>
</feature>
<dbReference type="NCBIfam" id="TIGR00797">
    <property type="entry name" value="matE"/>
    <property type="match status" value="1"/>
</dbReference>
<feature type="transmembrane region" description="Helical" evidence="10">
    <location>
        <begin position="191"/>
        <end position="217"/>
    </location>
</feature>
<evidence type="ECO:0000256" key="6">
    <source>
        <dbReference type="ARBA" id="ARBA00022989"/>
    </source>
</evidence>
<feature type="transmembrane region" description="Helical" evidence="10">
    <location>
        <begin position="418"/>
        <end position="438"/>
    </location>
</feature>
<keyword evidence="5 10" id="KW-0812">Transmembrane</keyword>
<evidence type="ECO:0000256" key="4">
    <source>
        <dbReference type="ARBA" id="ARBA00022475"/>
    </source>
</evidence>
<dbReference type="CDD" id="cd13131">
    <property type="entry name" value="MATE_NorM_like"/>
    <property type="match status" value="1"/>
</dbReference>